<protein>
    <submittedName>
        <fullName evidence="2">Uncharacterized protein</fullName>
    </submittedName>
</protein>
<evidence type="ECO:0000313" key="2">
    <source>
        <dbReference type="EMBL" id="BBX88357.1"/>
    </source>
</evidence>
<gene>
    <name evidence="2" type="ORF">MBOE_00060</name>
</gene>
<sequence length="85" mass="8447">MVGAFVGVLLLVLGIGAVAGVVTAVAMGLPTLAIVIGLISGAFSPDAPFRASAAFAGRSLGLPAGRSPRESPLRIPRRVPASWPG</sequence>
<accession>A0ABM7ING5</accession>
<evidence type="ECO:0000256" key="1">
    <source>
        <dbReference type="SAM" id="MobiDB-lite"/>
    </source>
</evidence>
<dbReference type="Proteomes" id="UP000466683">
    <property type="component" value="Chromosome"/>
</dbReference>
<evidence type="ECO:0000313" key="3">
    <source>
        <dbReference type="Proteomes" id="UP000466683"/>
    </source>
</evidence>
<proteinExistence type="predicted"/>
<dbReference type="EMBL" id="AP022579">
    <property type="protein sequence ID" value="BBX88357.1"/>
    <property type="molecule type" value="Genomic_DNA"/>
</dbReference>
<name>A0ABM7ING5_9MYCO</name>
<organism evidence="2 3">
    <name type="scientific">Mycolicibacterium boenickei</name>
    <dbReference type="NCBI Taxonomy" id="146017"/>
    <lineage>
        <taxon>Bacteria</taxon>
        <taxon>Bacillati</taxon>
        <taxon>Actinomycetota</taxon>
        <taxon>Actinomycetes</taxon>
        <taxon>Mycobacteriales</taxon>
        <taxon>Mycobacteriaceae</taxon>
        <taxon>Mycolicibacterium</taxon>
    </lineage>
</organism>
<feature type="region of interest" description="Disordered" evidence="1">
    <location>
        <begin position="65"/>
        <end position="85"/>
    </location>
</feature>
<keyword evidence="3" id="KW-1185">Reference proteome</keyword>
<reference evidence="2 3" key="1">
    <citation type="journal article" date="2019" name="Emerg. Microbes Infect.">
        <title>Comprehensive subspecies identification of 175 nontuberculous mycobacteria species based on 7547 genomic profiles.</title>
        <authorList>
            <person name="Matsumoto Y."/>
            <person name="Kinjo T."/>
            <person name="Motooka D."/>
            <person name="Nabeya D."/>
            <person name="Jung N."/>
            <person name="Uechi K."/>
            <person name="Horii T."/>
            <person name="Iida T."/>
            <person name="Fujita J."/>
            <person name="Nakamura S."/>
        </authorList>
    </citation>
    <scope>NUCLEOTIDE SEQUENCE [LARGE SCALE GENOMIC DNA]</scope>
    <source>
        <strain evidence="2 3">JCM 15653</strain>
    </source>
</reference>